<dbReference type="AlphaFoldDB" id="A0A1W6SKP2"/>
<evidence type="ECO:0000313" key="1">
    <source>
        <dbReference type="EMBL" id="ARO86364.1"/>
    </source>
</evidence>
<accession>A0A1W6SKP2</accession>
<gene>
    <name evidence="1" type="ORF">EBAPG3_000415</name>
</gene>
<sequence length="221" mass="24791">MKVAIMQPYFMPYAGYFRLFAAADLFVALDCVQFPRRGWVHRNRFTDANGEAQWLTISLKKGDRDTTRICDLRFQDNAKMMLLEETRRFSALKCIGETHSDLADLLFDLGNDPTDYLISTLTKMAGILGLHRPVIRSSALNIDPQFKAQQRIIEIATRVGATGYINAPGGKDLYDEAAFKKAGLTLDFLPDYRGGFASILERVIDNGPNLIAAEIHKNLLA</sequence>
<dbReference type="EMBL" id="CP021106">
    <property type="protein sequence ID" value="ARO86364.1"/>
    <property type="molecule type" value="Genomic_DNA"/>
</dbReference>
<dbReference type="KEGG" id="nlc:EBAPG3_000415"/>
<protein>
    <recommendedName>
        <fullName evidence="3">WbqC family protein</fullName>
    </recommendedName>
</protein>
<reference evidence="1 2" key="1">
    <citation type="journal article" date="2015" name="Int. J. Syst. Evol. Microbiol.">
        <title>Nitrosospira lacus sp. nov., a psychrotolerant, ammonia-oxidizing bacterium from sandy lake sediment.</title>
        <authorList>
            <person name="Urakawa H."/>
            <person name="Garcia J.C."/>
            <person name="Nielsen J.L."/>
            <person name="Le V.Q."/>
            <person name="Kozlowski J.A."/>
            <person name="Stein L.Y."/>
            <person name="Lim C.K."/>
            <person name="Pommerening-Roser A."/>
            <person name="Martens-Habbena W."/>
            <person name="Stahl D.A."/>
            <person name="Klotz M.G."/>
        </authorList>
    </citation>
    <scope>NUCLEOTIDE SEQUENCE [LARGE SCALE GENOMIC DNA]</scope>
    <source>
        <strain evidence="1 2">APG3</strain>
    </source>
</reference>
<evidence type="ECO:0000313" key="2">
    <source>
        <dbReference type="Proteomes" id="UP000012179"/>
    </source>
</evidence>
<organism evidence="1 2">
    <name type="scientific">Nitrosospira lacus</name>
    <dbReference type="NCBI Taxonomy" id="1288494"/>
    <lineage>
        <taxon>Bacteria</taxon>
        <taxon>Pseudomonadati</taxon>
        <taxon>Pseudomonadota</taxon>
        <taxon>Betaproteobacteria</taxon>
        <taxon>Nitrosomonadales</taxon>
        <taxon>Nitrosomonadaceae</taxon>
        <taxon>Nitrosospira</taxon>
    </lineage>
</organism>
<dbReference type="Pfam" id="PF08889">
    <property type="entry name" value="WbqC"/>
    <property type="match status" value="1"/>
</dbReference>
<name>A0A1W6SKP2_9PROT</name>
<proteinExistence type="predicted"/>
<dbReference type="Proteomes" id="UP000012179">
    <property type="component" value="Chromosome"/>
</dbReference>
<dbReference type="OrthoDB" id="3611744at2"/>
<dbReference type="InterPro" id="IPR014985">
    <property type="entry name" value="WbqC"/>
</dbReference>
<keyword evidence="2" id="KW-1185">Reference proteome</keyword>
<evidence type="ECO:0008006" key="3">
    <source>
        <dbReference type="Google" id="ProtNLM"/>
    </source>
</evidence>